<keyword evidence="2" id="KW-1133">Transmembrane helix</keyword>
<name>A0ABU3BNT9_9BACT</name>
<dbReference type="Proteomes" id="UP001267426">
    <property type="component" value="Unassembled WGS sequence"/>
</dbReference>
<evidence type="ECO:0000256" key="1">
    <source>
        <dbReference type="SAM" id="MobiDB-lite"/>
    </source>
</evidence>
<dbReference type="InterPro" id="IPR051130">
    <property type="entry name" value="Mito_struct-func_regulator"/>
</dbReference>
<dbReference type="Pfam" id="PF03109">
    <property type="entry name" value="ABC1"/>
    <property type="match status" value="1"/>
</dbReference>
<evidence type="ECO:0000259" key="3">
    <source>
        <dbReference type="Pfam" id="PF03109"/>
    </source>
</evidence>
<keyword evidence="2" id="KW-0472">Membrane</keyword>
<organism evidence="4 5">
    <name type="scientific">Rubrivirga litoralis</name>
    <dbReference type="NCBI Taxonomy" id="3075598"/>
    <lineage>
        <taxon>Bacteria</taxon>
        <taxon>Pseudomonadati</taxon>
        <taxon>Rhodothermota</taxon>
        <taxon>Rhodothermia</taxon>
        <taxon>Rhodothermales</taxon>
        <taxon>Rubricoccaceae</taxon>
        <taxon>Rubrivirga</taxon>
    </lineage>
</organism>
<proteinExistence type="predicted"/>
<dbReference type="InterPro" id="IPR011009">
    <property type="entry name" value="Kinase-like_dom_sf"/>
</dbReference>
<evidence type="ECO:0000313" key="4">
    <source>
        <dbReference type="EMBL" id="MDT0630923.1"/>
    </source>
</evidence>
<feature type="transmembrane region" description="Helical" evidence="2">
    <location>
        <begin position="621"/>
        <end position="641"/>
    </location>
</feature>
<keyword evidence="2" id="KW-0812">Transmembrane</keyword>
<feature type="region of interest" description="Disordered" evidence="1">
    <location>
        <begin position="303"/>
        <end position="376"/>
    </location>
</feature>
<feature type="compositionally biased region" description="Low complexity" evidence="1">
    <location>
        <begin position="313"/>
        <end position="338"/>
    </location>
</feature>
<dbReference type="PANTHER" id="PTHR43173">
    <property type="entry name" value="ABC1 FAMILY PROTEIN"/>
    <property type="match status" value="1"/>
</dbReference>
<feature type="compositionally biased region" description="Low complexity" evidence="1">
    <location>
        <begin position="363"/>
        <end position="376"/>
    </location>
</feature>
<dbReference type="EMBL" id="JAVRHT010000006">
    <property type="protein sequence ID" value="MDT0630923.1"/>
    <property type="molecule type" value="Genomic_DNA"/>
</dbReference>
<gene>
    <name evidence="4" type="ORF">RM540_04105</name>
</gene>
<accession>A0ABU3BNT9</accession>
<dbReference type="RefSeq" id="WP_311662260.1">
    <property type="nucleotide sequence ID" value="NZ_JAVRHT010000006.1"/>
</dbReference>
<feature type="domain" description="ABC1 atypical kinase-like" evidence="3">
    <location>
        <begin position="109"/>
        <end position="306"/>
    </location>
</feature>
<dbReference type="CDD" id="cd05121">
    <property type="entry name" value="ABC1_ADCK3-like"/>
    <property type="match status" value="1"/>
</dbReference>
<evidence type="ECO:0000256" key="2">
    <source>
        <dbReference type="SAM" id="Phobius"/>
    </source>
</evidence>
<dbReference type="InterPro" id="IPR004147">
    <property type="entry name" value="ABC1_dom"/>
</dbReference>
<sequence length="648" mass="67564">MLAKTAAPPPNASPGAIPVARPARRRFRQTRAYAAALRVALSYLWFDAVARVRGPRWAGRRRTALHRRNGRRVREAVLRLRGLFIKAGQLASVLTQLLPEPFREELEGLQDRVPAGPPDAVRARIREELGDEPEALFASFGDAPVASASLAQVHRARMPDGRDVAVKVQHVDIEAIARIDLKAIETILRVVGRWFGVRGLREQFREIESAVLAELDFEQEAASAEAIGAVLGPGVSVPAVVRERSTRRVLTTEYVDAVKAGDLAALDAAGVDRAALAERILDAYGGMIFRDGLYHADPHPGNLLVQPLPAPPASDQADATPPDAAPPSGDGSAGDAPGPLSPTPPPAGERGGEAPSPLPADPPAVGEGDAGGAASSGAGRPFELVFLDFGAVARLTPEMRSGLAEMIAGVLARDAGRVTAALGLMGFVAERGRGGAADAAVLALVERVHERVLQGVDPDAFRLGDLTLEFAMETHADTFGDMADLGVSVGDLASAFRVPRDWILLERTALLLIGLCTTLDPDANPLRVLRPHIEPLVGDLDVGGVAADRAQSALRTALALPARLDRVLTAAEAGTLAVRAPDALRAADRVYAGLRQVAYAVGATGAGGVAYAAHVGGEGGLALGLGVLSGACALGALGSALRERRRAG</sequence>
<protein>
    <submittedName>
        <fullName evidence="4">AarF/UbiB family protein</fullName>
    </submittedName>
</protein>
<evidence type="ECO:0000313" key="5">
    <source>
        <dbReference type="Proteomes" id="UP001267426"/>
    </source>
</evidence>
<dbReference type="SUPFAM" id="SSF56112">
    <property type="entry name" value="Protein kinase-like (PK-like)"/>
    <property type="match status" value="1"/>
</dbReference>
<comment type="caution">
    <text evidence="4">The sequence shown here is derived from an EMBL/GenBank/DDBJ whole genome shotgun (WGS) entry which is preliminary data.</text>
</comment>
<keyword evidence="5" id="KW-1185">Reference proteome</keyword>
<dbReference type="PANTHER" id="PTHR43173:SF19">
    <property type="entry name" value="AARF DOMAIN-CONTAINING PROTEIN KINASE 1"/>
    <property type="match status" value="1"/>
</dbReference>
<reference evidence="4 5" key="1">
    <citation type="submission" date="2023-09" db="EMBL/GenBank/DDBJ databases">
        <authorList>
            <person name="Rey-Velasco X."/>
        </authorList>
    </citation>
    <scope>NUCLEOTIDE SEQUENCE [LARGE SCALE GENOMIC DNA]</scope>
    <source>
        <strain evidence="4 5">F394</strain>
    </source>
</reference>